<protein>
    <submittedName>
        <fullName evidence="6">NitT/TauT family transport system substrate-binding protein</fullName>
    </submittedName>
    <submittedName>
        <fullName evidence="7">Transporter substrate-binding domain-containing protein</fullName>
    </submittedName>
</protein>
<proteinExistence type="inferred from homology"/>
<dbReference type="Pfam" id="PF09084">
    <property type="entry name" value="NMT1"/>
    <property type="match status" value="1"/>
</dbReference>
<dbReference type="Gene3D" id="3.40.190.10">
    <property type="entry name" value="Periplasmic binding protein-like II"/>
    <property type="match status" value="2"/>
</dbReference>
<dbReference type="Proteomes" id="UP001234354">
    <property type="component" value="Unassembled WGS sequence"/>
</dbReference>
<dbReference type="PROSITE" id="PS51257">
    <property type="entry name" value="PROKAR_LIPOPROTEIN"/>
    <property type="match status" value="1"/>
</dbReference>
<reference evidence="6" key="2">
    <citation type="submission" date="2023-07" db="EMBL/GenBank/DDBJ databases">
        <title>Functional and genomic diversity of the sorghum phyllosphere microbiome.</title>
        <authorList>
            <person name="Shade A."/>
        </authorList>
    </citation>
    <scope>NUCLEOTIDE SEQUENCE</scope>
    <source>
        <strain evidence="6">SORGH_AS_0908</strain>
    </source>
</reference>
<evidence type="ECO:0000256" key="1">
    <source>
        <dbReference type="ARBA" id="ARBA00004418"/>
    </source>
</evidence>
<comment type="subcellular location">
    <subcellularLocation>
        <location evidence="1">Periplasm</location>
    </subcellularLocation>
</comment>
<evidence type="ECO:0000256" key="3">
    <source>
        <dbReference type="ARBA" id="ARBA00022729"/>
    </source>
</evidence>
<evidence type="ECO:0000259" key="5">
    <source>
        <dbReference type="Pfam" id="PF09084"/>
    </source>
</evidence>
<evidence type="ECO:0000256" key="2">
    <source>
        <dbReference type="ARBA" id="ARBA00010742"/>
    </source>
</evidence>
<dbReference type="RefSeq" id="WP_130515788.1">
    <property type="nucleotide sequence ID" value="NZ_JAUTBB010000001.1"/>
</dbReference>
<dbReference type="GO" id="GO:0042597">
    <property type="term" value="C:periplasmic space"/>
    <property type="evidence" value="ECO:0007669"/>
    <property type="project" value="UniProtKB-SubCell"/>
</dbReference>
<comment type="caution">
    <text evidence="7">The sequence shown here is derived from an EMBL/GenBank/DDBJ whole genome shotgun (WGS) entry which is preliminary data.</text>
</comment>
<sequence>MYKPLMAATLVAAALVLSACGKDASHASGAAPGADDAPVRISVGSYNLNNLPFFVADAQGYFKDEGLQVKTENFAQGGSKVLQALVAGSTDVAVGFYDHTIQMQAKRKDVTAFILLSRNSGLVLAGRNDGTFDPARPQTIQGMKVGITAPGSSSDFFVRHYLARNKIPETAVSLIGVGSGAAAVAALEQGKVDLLVNYDPAATLIAERKVGKILIDARSDAGARQVYGGLYPTSVLYAQSAFLQQRPQAVEKIVRAEQRALAFIADHSGEQIVAALPDSYVSGDRATYAKAVENARAIFTRDGRFVPEDLTTPLAVLSEFNDGVAQAKVDLSKTYTNAFVDRALAAGGGASATAAARQ</sequence>
<dbReference type="EMBL" id="JAUTBB010000001">
    <property type="protein sequence ID" value="MDQ1120018.1"/>
    <property type="molecule type" value="Genomic_DNA"/>
</dbReference>
<evidence type="ECO:0000256" key="4">
    <source>
        <dbReference type="SAM" id="SignalP"/>
    </source>
</evidence>
<feature type="signal peptide" evidence="4">
    <location>
        <begin position="1"/>
        <end position="19"/>
    </location>
</feature>
<evidence type="ECO:0000313" key="7">
    <source>
        <dbReference type="EMBL" id="TAA33355.1"/>
    </source>
</evidence>
<dbReference type="GO" id="GO:0042918">
    <property type="term" value="P:alkanesulfonate transmembrane transport"/>
    <property type="evidence" value="ECO:0007669"/>
    <property type="project" value="TreeGrafter"/>
</dbReference>
<gene>
    <name evidence="7" type="ORF">EA661_03610</name>
    <name evidence="6" type="ORF">QE383_002326</name>
</gene>
<feature type="domain" description="SsuA/THI5-like" evidence="5">
    <location>
        <begin position="48"/>
        <end position="267"/>
    </location>
</feature>
<dbReference type="AlphaFoldDB" id="A0A4Q8LRM3"/>
<dbReference type="EMBL" id="SHMB01000001">
    <property type="protein sequence ID" value="TAA33355.1"/>
    <property type="molecule type" value="Genomic_DNA"/>
</dbReference>
<organism evidence="7 8">
    <name type="scientific">Pseudoxanthomonas winnipegensis</name>
    <dbReference type="NCBI Taxonomy" id="2480810"/>
    <lineage>
        <taxon>Bacteria</taxon>
        <taxon>Pseudomonadati</taxon>
        <taxon>Pseudomonadota</taxon>
        <taxon>Gammaproteobacteria</taxon>
        <taxon>Lysobacterales</taxon>
        <taxon>Lysobacteraceae</taxon>
        <taxon>Pseudoxanthomonas</taxon>
    </lineage>
</organism>
<name>A0A4Q8LRM3_9GAMM</name>
<dbReference type="InterPro" id="IPR015168">
    <property type="entry name" value="SsuA/THI5"/>
</dbReference>
<reference evidence="7 8" key="1">
    <citation type="submission" date="2019-02" db="EMBL/GenBank/DDBJ databases">
        <title>WGS of Pseudoxanthomonas species novum from clinical isolates.</title>
        <authorList>
            <person name="Bernier A.-M."/>
            <person name="Bernard K."/>
            <person name="Vachon A."/>
        </authorList>
    </citation>
    <scope>NUCLEOTIDE SEQUENCE [LARGE SCALE GENOMIC DNA]</scope>
    <source>
        <strain evidence="7 8">NML171202</strain>
    </source>
</reference>
<dbReference type="PANTHER" id="PTHR30024:SF47">
    <property type="entry name" value="TAURINE-BINDING PERIPLASMIC PROTEIN"/>
    <property type="match status" value="1"/>
</dbReference>
<accession>A0A4Q8LRM3</accession>
<keyword evidence="3 4" id="KW-0732">Signal</keyword>
<feature type="chain" id="PRO_5044089044" evidence="4">
    <location>
        <begin position="20"/>
        <end position="358"/>
    </location>
</feature>
<evidence type="ECO:0000313" key="8">
    <source>
        <dbReference type="Proteomes" id="UP000291286"/>
    </source>
</evidence>
<dbReference type="PANTHER" id="PTHR30024">
    <property type="entry name" value="ALIPHATIC SULFONATES-BINDING PROTEIN-RELATED"/>
    <property type="match status" value="1"/>
</dbReference>
<dbReference type="SUPFAM" id="SSF53850">
    <property type="entry name" value="Periplasmic binding protein-like II"/>
    <property type="match status" value="1"/>
</dbReference>
<dbReference type="Proteomes" id="UP000291286">
    <property type="component" value="Unassembled WGS sequence"/>
</dbReference>
<evidence type="ECO:0000313" key="6">
    <source>
        <dbReference type="EMBL" id="MDQ1120018.1"/>
    </source>
</evidence>
<comment type="similarity">
    <text evidence="2">Belongs to the bacterial solute-binding protein SsuA/TauA family.</text>
</comment>